<comment type="catalytic activity">
    <reaction evidence="5">
        <text>a 3-demethylubiquinol + S-adenosyl-L-methionine = a ubiquinol + S-adenosyl-L-homocysteine + H(+)</text>
        <dbReference type="Rhea" id="RHEA:44380"/>
        <dbReference type="Rhea" id="RHEA-COMP:9566"/>
        <dbReference type="Rhea" id="RHEA-COMP:10914"/>
        <dbReference type="ChEBI" id="CHEBI:15378"/>
        <dbReference type="ChEBI" id="CHEBI:17976"/>
        <dbReference type="ChEBI" id="CHEBI:57856"/>
        <dbReference type="ChEBI" id="CHEBI:59789"/>
        <dbReference type="ChEBI" id="CHEBI:84422"/>
        <dbReference type="EC" id="2.1.1.64"/>
    </reaction>
</comment>
<dbReference type="NCBIfam" id="TIGR01983">
    <property type="entry name" value="UbiG"/>
    <property type="match status" value="1"/>
</dbReference>
<dbReference type="GO" id="GO:0031314">
    <property type="term" value="C:extrinsic component of mitochondrial inner membrane"/>
    <property type="evidence" value="ECO:0007669"/>
    <property type="project" value="UniProtKB-UniRule"/>
</dbReference>
<keyword evidence="2 5" id="KW-0808">Transferase</keyword>
<feature type="region of interest" description="Disordered" evidence="6">
    <location>
        <begin position="36"/>
        <end position="63"/>
    </location>
</feature>
<evidence type="ECO:0000256" key="6">
    <source>
        <dbReference type="SAM" id="MobiDB-lite"/>
    </source>
</evidence>
<keyword evidence="5" id="KW-0479">Metal-binding</keyword>
<evidence type="ECO:0000256" key="2">
    <source>
        <dbReference type="ARBA" id="ARBA00022679"/>
    </source>
</evidence>
<evidence type="ECO:0000256" key="3">
    <source>
        <dbReference type="ARBA" id="ARBA00022688"/>
    </source>
</evidence>
<keyword evidence="5" id="KW-0460">Magnesium</keyword>
<evidence type="ECO:0000256" key="1">
    <source>
        <dbReference type="ARBA" id="ARBA00022603"/>
    </source>
</evidence>
<protein>
    <recommendedName>
        <fullName evidence="5">Ubiquinone biosynthesis O-methyltransferase, mitochondrial</fullName>
    </recommendedName>
    <alternativeName>
        <fullName evidence="5">3-demethylubiquinol 3-O-methyltransferase</fullName>
        <ecNumber evidence="5">2.1.1.64</ecNumber>
    </alternativeName>
    <alternativeName>
        <fullName evidence="5">3-demethylubiquinone 3-O-methyltransferase</fullName>
        <ecNumber evidence="5">2.1.1.-</ecNumber>
    </alternativeName>
    <alternativeName>
        <fullName evidence="5">Polyprenyldihydroxybenzoate methyltransferase</fullName>
        <ecNumber evidence="5">2.1.1.114</ecNumber>
    </alternativeName>
</protein>
<dbReference type="EMBL" id="JABELV010000087">
    <property type="protein sequence ID" value="KAG7531592.1"/>
    <property type="molecule type" value="Genomic_DNA"/>
</dbReference>
<proteinExistence type="inferred from homology"/>
<comment type="pathway">
    <text evidence="5">Cofactor biosynthesis; ubiquinone biosynthesis.</text>
</comment>
<organism evidence="7 8">
    <name type="scientific">Filobasidium floriforme</name>
    <dbReference type="NCBI Taxonomy" id="5210"/>
    <lineage>
        <taxon>Eukaryota</taxon>
        <taxon>Fungi</taxon>
        <taxon>Dikarya</taxon>
        <taxon>Basidiomycota</taxon>
        <taxon>Agaricomycotina</taxon>
        <taxon>Tremellomycetes</taxon>
        <taxon>Filobasidiales</taxon>
        <taxon>Filobasidiaceae</taxon>
        <taxon>Filobasidium</taxon>
    </lineage>
</organism>
<comment type="caution">
    <text evidence="7">The sequence shown here is derived from an EMBL/GenBank/DDBJ whole genome shotgun (WGS) entry which is preliminary data.</text>
</comment>
<dbReference type="PANTHER" id="PTHR43464:SF19">
    <property type="entry name" value="UBIQUINONE BIOSYNTHESIS O-METHYLTRANSFERASE, MITOCHONDRIAL"/>
    <property type="match status" value="1"/>
</dbReference>
<keyword evidence="3 5" id="KW-0831">Ubiquinone biosynthesis</keyword>
<keyword evidence="4 5" id="KW-0949">S-adenosyl-L-methionine</keyword>
<feature type="binding site" evidence="5">
    <location>
        <position position="255"/>
    </location>
    <ligand>
        <name>Mg(2+)</name>
        <dbReference type="ChEBI" id="CHEBI:18420"/>
    </ligand>
</feature>
<dbReference type="EC" id="2.1.1.64" evidence="5"/>
<dbReference type="EC" id="2.1.1.114" evidence="5"/>
<feature type="binding site" evidence="5">
    <location>
        <position position="122"/>
    </location>
    <ligand>
        <name>S-adenosyl-L-methionine</name>
        <dbReference type="ChEBI" id="CHEBI:59789"/>
    </ligand>
</feature>
<evidence type="ECO:0000313" key="8">
    <source>
        <dbReference type="Proteomes" id="UP000812966"/>
    </source>
</evidence>
<keyword evidence="5" id="KW-0999">Mitochondrion inner membrane</keyword>
<name>A0A8K0JLA4_9TREE</name>
<dbReference type="InterPro" id="IPR010233">
    <property type="entry name" value="UbiG_MeTrfase"/>
</dbReference>
<keyword evidence="5" id="KW-0472">Membrane</keyword>
<dbReference type="GO" id="GO:0061542">
    <property type="term" value="F:3-demethylubiquinol 3-O-methyltransferase activity"/>
    <property type="evidence" value="ECO:0007669"/>
    <property type="project" value="UniProtKB-UniRule"/>
</dbReference>
<keyword evidence="5" id="KW-0496">Mitochondrion</keyword>
<feature type="binding site" evidence="5">
    <location>
        <position position="259"/>
    </location>
    <ligand>
        <name>Mg(2+)</name>
        <dbReference type="ChEBI" id="CHEBI:18420"/>
    </ligand>
</feature>
<dbReference type="PANTHER" id="PTHR43464">
    <property type="entry name" value="METHYLTRANSFERASE"/>
    <property type="match status" value="1"/>
</dbReference>
<accession>A0A8K0JLA4</accession>
<dbReference type="Gene3D" id="3.40.50.150">
    <property type="entry name" value="Vaccinia Virus protein VP39"/>
    <property type="match status" value="1"/>
</dbReference>
<dbReference type="CDD" id="cd02440">
    <property type="entry name" value="AdoMet_MTases"/>
    <property type="match status" value="1"/>
</dbReference>
<dbReference type="GO" id="GO:0010420">
    <property type="term" value="F:polyprenyldihydroxybenzoate methyltransferase activity"/>
    <property type="evidence" value="ECO:0007669"/>
    <property type="project" value="UniProtKB-UniRule"/>
</dbReference>
<sequence length="396" mass="42983">MNRGKPLLSAARNHSRRDAIQRRSIWHNPASWFTSAQSDSATDSPLAVRPSTTGPTAPSFEDRHLSRSTPIAAAIPPTPTPTLAPTFNSINASEISHFSRLSSQWWDEKGEFGLLHKMNPVRMEFVRKKVISAREDDDGWSFATRKEARKDFGQSWLEGMDVLDVGCGGGLLSESLARVGGNTLGIDASPSNIAIASLHASRDPFLPFIADEGGLEVANPPASAASSRGALRYRHTSAEQLHAEGRKFDLVCSMEVLEHVDQPGEFLKVLGDMVKPGGHLALSTINRTPLSQLLTITMAEHVLRLVTPGTHTYDKFIKPSELLAFVRDHMGGESVWESDGDGLIDGGRDGGGVGVGEVRGIVYDPIAGNWKLWKDGAPGGTLCNYMFHMRKRADAV</sequence>
<comment type="subcellular location">
    <subcellularLocation>
        <location evidence="5">Mitochondrion inner membrane</location>
        <topology evidence="5">Peripheral membrane protein</topology>
        <orientation evidence="5">Matrix side</orientation>
    </subcellularLocation>
</comment>
<comment type="cofactor">
    <cofactor evidence="5">
        <name>Mg(2+)</name>
        <dbReference type="ChEBI" id="CHEBI:18420"/>
    </cofactor>
</comment>
<dbReference type="InterPro" id="IPR029063">
    <property type="entry name" value="SAM-dependent_MTases_sf"/>
</dbReference>
<evidence type="ECO:0000313" key="7">
    <source>
        <dbReference type="EMBL" id="KAG7531592.1"/>
    </source>
</evidence>
<comment type="catalytic activity">
    <reaction evidence="5">
        <text>a 3-demethylubiquinone + S-adenosyl-L-methionine = a ubiquinone + S-adenosyl-L-homocysteine</text>
        <dbReference type="Rhea" id="RHEA:81215"/>
        <dbReference type="Rhea" id="RHEA-COMP:9565"/>
        <dbReference type="Rhea" id="RHEA-COMP:19654"/>
        <dbReference type="ChEBI" id="CHEBI:16389"/>
        <dbReference type="ChEBI" id="CHEBI:57856"/>
        <dbReference type="ChEBI" id="CHEBI:59789"/>
        <dbReference type="ChEBI" id="CHEBI:231825"/>
    </reaction>
</comment>
<evidence type="ECO:0000256" key="5">
    <source>
        <dbReference type="HAMAP-Rule" id="MF_03190"/>
    </source>
</evidence>
<comment type="subunit">
    <text evidence="5">Component of a multi-subunit COQ enzyme complex, composed of at least COQ3, COQ4, COQ5, COQ6, COQ7 and COQ9.</text>
</comment>
<feature type="binding site" evidence="5">
    <location>
        <position position="187"/>
    </location>
    <ligand>
        <name>S-adenosyl-L-methionine</name>
        <dbReference type="ChEBI" id="CHEBI:59789"/>
    </ligand>
</feature>
<comment type="similarity">
    <text evidence="5">Belongs to the class I-like SAM-binding methyltransferase superfamily. UbiG/COQ3 family.</text>
</comment>
<feature type="binding site" evidence="5">
    <location>
        <position position="258"/>
    </location>
    <ligand>
        <name>Mg(2+)</name>
        <dbReference type="ChEBI" id="CHEBI:18420"/>
    </ligand>
</feature>
<dbReference type="GO" id="GO:0046872">
    <property type="term" value="F:metal ion binding"/>
    <property type="evidence" value="ECO:0007669"/>
    <property type="project" value="UniProtKB-KW"/>
</dbReference>
<keyword evidence="1 5" id="KW-0489">Methyltransferase</keyword>
<dbReference type="HAMAP" id="MF_00472">
    <property type="entry name" value="UbiG"/>
    <property type="match status" value="1"/>
</dbReference>
<reference evidence="7" key="1">
    <citation type="submission" date="2020-04" db="EMBL/GenBank/DDBJ databases">
        <title>Analysis of mating type loci in Filobasidium floriforme.</title>
        <authorList>
            <person name="Nowrousian M."/>
        </authorList>
    </citation>
    <scope>NUCLEOTIDE SEQUENCE</scope>
    <source>
        <strain evidence="7">CBS 6242</strain>
    </source>
</reference>
<dbReference type="AlphaFoldDB" id="A0A8K0JLA4"/>
<dbReference type="SUPFAM" id="SSF53335">
    <property type="entry name" value="S-adenosyl-L-methionine-dependent methyltransferases"/>
    <property type="match status" value="1"/>
</dbReference>
<feature type="binding site" evidence="5">
    <location>
        <position position="254"/>
    </location>
    <ligand>
        <name>S-adenosyl-L-methionine</name>
        <dbReference type="ChEBI" id="CHEBI:59789"/>
    </ligand>
</feature>
<dbReference type="Pfam" id="PF13489">
    <property type="entry name" value="Methyltransf_23"/>
    <property type="match status" value="1"/>
</dbReference>
<dbReference type="UniPathway" id="UPA00232"/>
<comment type="function">
    <text evidence="5">O-methyltransferase required for two non-consecutive steps during ubiquinone biosynthesis. Catalyzes the 2 O-methylation of 3,4-dihydroxy-5-(all-trans-polyprenyl)benzoic acid into 4-hydroxy-3-methoxy-5-(all-trans-polyprenyl)benzoic acid. Also catalyzes the last step of ubiquinone biosynthesis by mediating methylation of 3-demethylubiquinone into ubiquinone. Also able to mediate the methylation of 3-demethylubiquinol into ubiquinol.</text>
</comment>
<dbReference type="GO" id="GO:0032259">
    <property type="term" value="P:methylation"/>
    <property type="evidence" value="ECO:0007669"/>
    <property type="project" value="UniProtKB-KW"/>
</dbReference>
<dbReference type="Proteomes" id="UP000812966">
    <property type="component" value="Unassembled WGS sequence"/>
</dbReference>
<feature type="binding site" evidence="5">
    <location>
        <position position="166"/>
    </location>
    <ligand>
        <name>S-adenosyl-L-methionine</name>
        <dbReference type="ChEBI" id="CHEBI:59789"/>
    </ligand>
</feature>
<comment type="catalytic activity">
    <reaction evidence="5">
        <text>a 3,4-dihydroxy-5-(all-trans-polyprenyl)benzoate + S-adenosyl-L-methionine = a 4-hydroxy-3-methoxy-5-(all-trans-polyprenyl)benzoate + S-adenosyl-L-homocysteine + H(+)</text>
        <dbReference type="Rhea" id="RHEA:44452"/>
        <dbReference type="Rhea" id="RHEA-COMP:10930"/>
        <dbReference type="Rhea" id="RHEA-COMP:10931"/>
        <dbReference type="ChEBI" id="CHEBI:15378"/>
        <dbReference type="ChEBI" id="CHEBI:57856"/>
        <dbReference type="ChEBI" id="CHEBI:59789"/>
        <dbReference type="ChEBI" id="CHEBI:64694"/>
        <dbReference type="ChEBI" id="CHEBI:84443"/>
        <dbReference type="EC" id="2.1.1.114"/>
    </reaction>
</comment>
<gene>
    <name evidence="5" type="primary">COQ3</name>
    <name evidence="7" type="ORF">FFLO_04251</name>
</gene>
<evidence type="ECO:0000256" key="4">
    <source>
        <dbReference type="ARBA" id="ARBA00022691"/>
    </source>
</evidence>
<dbReference type="EC" id="2.1.1.-" evidence="5"/>
<keyword evidence="8" id="KW-1185">Reference proteome</keyword>